<gene>
    <name evidence="2" type="ORF">VTK73DRAFT_9800</name>
</gene>
<keyword evidence="3" id="KW-1185">Reference proteome</keyword>
<dbReference type="EMBL" id="JAZHXJ010000856">
    <property type="protein sequence ID" value="KAL1849858.1"/>
    <property type="molecule type" value="Genomic_DNA"/>
</dbReference>
<dbReference type="Proteomes" id="UP001586593">
    <property type="component" value="Unassembled WGS sequence"/>
</dbReference>
<evidence type="ECO:0000313" key="2">
    <source>
        <dbReference type="EMBL" id="KAL1849858.1"/>
    </source>
</evidence>
<feature type="compositionally biased region" description="Low complexity" evidence="1">
    <location>
        <begin position="158"/>
        <end position="170"/>
    </location>
</feature>
<evidence type="ECO:0000256" key="1">
    <source>
        <dbReference type="SAM" id="MobiDB-lite"/>
    </source>
</evidence>
<name>A0ABR3W043_9PEZI</name>
<sequence length="305" mass="33634">MASPYLDSVTSPATLDQRFLIENGRPFAELAFDPGSRWGRQHLLACRVIVRSSHDPILPRISSYVDSVWNRETDLPGAIAALIDGPEISYKGLGERQLVGLYGVSLGQVWVALRVCRSPGEFTRSSTPPRRRQQTVREDYVDSGAMTVGSSPLRGDVSSGDSKPSSKDSSIGYIEGASSKLPDPPEDRTLRLVSCFIRQILYHFPPPSEEDLAPTIEFRDEKFCFKGQTRESQKAVRATDDGGRLVGTTINGTCRVDNLGVTLLEAKGRFQIVRDGKPFLSDDCLAQMTCEALALRLSRTRDNPK</sequence>
<proteinExistence type="predicted"/>
<reference evidence="2 3" key="1">
    <citation type="journal article" date="2024" name="Commun. Biol.">
        <title>Comparative genomic analysis of thermophilic fungi reveals convergent evolutionary adaptations and gene losses.</title>
        <authorList>
            <person name="Steindorff A.S."/>
            <person name="Aguilar-Pontes M.V."/>
            <person name="Robinson A.J."/>
            <person name="Andreopoulos B."/>
            <person name="LaButti K."/>
            <person name="Kuo A."/>
            <person name="Mondo S."/>
            <person name="Riley R."/>
            <person name="Otillar R."/>
            <person name="Haridas S."/>
            <person name="Lipzen A."/>
            <person name="Grimwood J."/>
            <person name="Schmutz J."/>
            <person name="Clum A."/>
            <person name="Reid I.D."/>
            <person name="Moisan M.C."/>
            <person name="Butler G."/>
            <person name="Nguyen T.T.M."/>
            <person name="Dewar K."/>
            <person name="Conant G."/>
            <person name="Drula E."/>
            <person name="Henrissat B."/>
            <person name="Hansel C."/>
            <person name="Singer S."/>
            <person name="Hutchinson M.I."/>
            <person name="de Vries R.P."/>
            <person name="Natvig D.O."/>
            <person name="Powell A.J."/>
            <person name="Tsang A."/>
            <person name="Grigoriev I.V."/>
        </authorList>
    </citation>
    <scope>NUCLEOTIDE SEQUENCE [LARGE SCALE GENOMIC DNA]</scope>
    <source>
        <strain evidence="2 3">ATCC 24622</strain>
    </source>
</reference>
<accession>A0ABR3W043</accession>
<comment type="caution">
    <text evidence="2">The sequence shown here is derived from an EMBL/GenBank/DDBJ whole genome shotgun (WGS) entry which is preliminary data.</text>
</comment>
<protein>
    <submittedName>
        <fullName evidence="2">Uncharacterized protein</fullName>
    </submittedName>
</protein>
<organism evidence="2 3">
    <name type="scientific">Phialemonium thermophilum</name>
    <dbReference type="NCBI Taxonomy" id="223376"/>
    <lineage>
        <taxon>Eukaryota</taxon>
        <taxon>Fungi</taxon>
        <taxon>Dikarya</taxon>
        <taxon>Ascomycota</taxon>
        <taxon>Pezizomycotina</taxon>
        <taxon>Sordariomycetes</taxon>
        <taxon>Sordariomycetidae</taxon>
        <taxon>Cephalothecales</taxon>
        <taxon>Cephalothecaceae</taxon>
        <taxon>Phialemonium</taxon>
    </lineage>
</organism>
<feature type="region of interest" description="Disordered" evidence="1">
    <location>
        <begin position="121"/>
        <end position="182"/>
    </location>
</feature>
<evidence type="ECO:0000313" key="3">
    <source>
        <dbReference type="Proteomes" id="UP001586593"/>
    </source>
</evidence>